<evidence type="ECO:0000256" key="1">
    <source>
        <dbReference type="ARBA" id="ARBA00007572"/>
    </source>
</evidence>
<dbReference type="GO" id="GO:0032807">
    <property type="term" value="C:DNA ligase IV complex"/>
    <property type="evidence" value="ECO:0007669"/>
    <property type="project" value="TreeGrafter"/>
</dbReference>
<dbReference type="GO" id="GO:0005524">
    <property type="term" value="F:ATP binding"/>
    <property type="evidence" value="ECO:0007669"/>
    <property type="project" value="UniProtKB-KW"/>
</dbReference>
<accession>A0A9P5YP57</accession>
<evidence type="ECO:0000256" key="4">
    <source>
        <dbReference type="ARBA" id="ARBA00022840"/>
    </source>
</evidence>
<keyword evidence="2" id="KW-0436">Ligase</keyword>
<dbReference type="Pfam" id="PF01068">
    <property type="entry name" value="DNA_ligase_A_M"/>
    <property type="match status" value="1"/>
</dbReference>
<dbReference type="Gene3D" id="2.40.50.140">
    <property type="entry name" value="Nucleic acid-binding proteins"/>
    <property type="match status" value="1"/>
</dbReference>
<feature type="region of interest" description="Disordered" evidence="6">
    <location>
        <begin position="760"/>
        <end position="792"/>
    </location>
</feature>
<dbReference type="PANTHER" id="PTHR45997:SF2">
    <property type="entry name" value="ATP DEPENDENT DNA LIGASE DOMAIN PROTEIN (AFU_ORTHOLOGUE AFUA_5G02430)"/>
    <property type="match status" value="1"/>
</dbReference>
<dbReference type="PROSITE" id="PS00333">
    <property type="entry name" value="DNA_LIGASE_A2"/>
    <property type="match status" value="1"/>
</dbReference>
<dbReference type="Pfam" id="PF04675">
    <property type="entry name" value="DNA_ligase_A_N"/>
    <property type="match status" value="1"/>
</dbReference>
<dbReference type="InterPro" id="IPR016059">
    <property type="entry name" value="DNA_ligase_ATP-dep_CS"/>
</dbReference>
<dbReference type="PROSITE" id="PS00697">
    <property type="entry name" value="DNA_LIGASE_A1"/>
    <property type="match status" value="1"/>
</dbReference>
<evidence type="ECO:0000256" key="3">
    <source>
        <dbReference type="ARBA" id="ARBA00022741"/>
    </source>
</evidence>
<dbReference type="InterPro" id="IPR012308">
    <property type="entry name" value="DNA_ligase_ATP-dep_N"/>
</dbReference>
<keyword evidence="3" id="KW-0547">Nucleotide-binding</keyword>
<evidence type="ECO:0000256" key="2">
    <source>
        <dbReference type="ARBA" id="ARBA00022598"/>
    </source>
</evidence>
<dbReference type="InterPro" id="IPR036599">
    <property type="entry name" value="DNA_ligase_N_sf"/>
</dbReference>
<name>A0A9P5YP57_9AGAR</name>
<feature type="compositionally biased region" description="Pro residues" evidence="6">
    <location>
        <begin position="861"/>
        <end position="870"/>
    </location>
</feature>
<proteinExistence type="inferred from homology"/>
<dbReference type="EMBL" id="MU155449">
    <property type="protein sequence ID" value="KAF9473357.1"/>
    <property type="molecule type" value="Genomic_DNA"/>
</dbReference>
<dbReference type="PROSITE" id="PS50160">
    <property type="entry name" value="DNA_LIGASE_A3"/>
    <property type="match status" value="1"/>
</dbReference>
<keyword evidence="9" id="KW-1185">Reference proteome</keyword>
<evidence type="ECO:0000256" key="5">
    <source>
        <dbReference type="ARBA" id="ARBA00023242"/>
    </source>
</evidence>
<sequence length="1010" mass="112869">MPDTPPIAGVPFSFFASLVRNIAAIQPSSNAVRAKRAQSVAGALEYPAATVFHRWAAAVRSKFSPLPAGTTAICFRLLFPEEDVRRKYDIQEPRMTKLLADCFGIDSSQFEKWGLEMASGCLGSELKVVLEKSCPHPDGFISPMSIAEVDALLDELSALSGFTHPSIRAKYPKPRRSRAEITRALFRTLAPEDAAILTQIVLKDLKPLLYPLSEFHYTIALTRFNTAAVKMLTKEHAMDVWDPTHRFLRFYRVRATLDEAAAFADLPERTSTNIQPTLGSPIAVPKSEKGLSCTHALDFLYGSDTVWAETKYDGERAQIHVEILPDGSSHITIFSKSKRDSTQDRHAVHHLVRAALGLSRKPSTAKVRQNVILDAEMVAFRGEKVAEFWHIRQLVEDTAHGIRGRRRSKVAIPYEHESMNSEENEGLSLGLVFFDILYLDSRSLLGMPYSKRRALLEAHIRTEPGKAILADRYPINMSSTLKAEDTLRRTFAAHIAQHEEGLVLKASDARYNDYRKPWVKLKKDYIPGHGDCLDMVILGASWEKVRGRSLRVSPSAYTTFYVGALENKKETFQKPPQPPKFHVYFTVSYGLDRKQLEDLNFWIKSSDPIPYASLIHQKYDLPFRVTVFQGLKPPPTVILRTPLVAELFGAGFTKAAHSQYYELRFPRIQKLHRPSERDWRDAVTLEKLHDVACKSVGREQASKETNDMVKALFGLPLSPSINSHVKREERMREAYAKLAESEGVTPSLLSLDKFVKDFKETQESPCSGRMPSSRAAPSTPLGQRQLRPLGSKTNVFHASEESAYMRRTIEISDQVKSTMELIIPGPSALLTPPNSSPPKRPASARVHNSTRPSKKAKITKPPSPFPPPIAPNIADIDAPEATVTAASPTPSPFPPDMDDDRILVWFSKSTVSSGVRPCATVKKCRASLTARPVHCLDSLLAGCGWTDSRREANFLKGIIIIDECDVSGAGMRWREWIRRTLSKEAAEAPQQKRIEVLVYGCTSGLLDRFA</sequence>
<dbReference type="InterPro" id="IPR029710">
    <property type="entry name" value="LIG4"/>
</dbReference>
<comment type="similarity">
    <text evidence="1">Belongs to the ATP-dependent DNA ligase family.</text>
</comment>
<keyword evidence="4" id="KW-0067">ATP-binding</keyword>
<feature type="region of interest" description="Disordered" evidence="6">
    <location>
        <begin position="825"/>
        <end position="874"/>
    </location>
</feature>
<gene>
    <name evidence="8" type="ORF">BDN70DRAFT_885925</name>
</gene>
<evidence type="ECO:0000313" key="8">
    <source>
        <dbReference type="EMBL" id="KAF9473357.1"/>
    </source>
</evidence>
<dbReference type="Gene3D" id="1.10.3260.10">
    <property type="entry name" value="DNA ligase, ATP-dependent, N-terminal domain"/>
    <property type="match status" value="1"/>
</dbReference>
<dbReference type="InterPro" id="IPR012340">
    <property type="entry name" value="NA-bd_OB-fold"/>
</dbReference>
<dbReference type="GO" id="GO:0006310">
    <property type="term" value="P:DNA recombination"/>
    <property type="evidence" value="ECO:0007669"/>
    <property type="project" value="InterPro"/>
</dbReference>
<dbReference type="OrthoDB" id="7482721at2759"/>
<reference evidence="8" key="1">
    <citation type="submission" date="2020-11" db="EMBL/GenBank/DDBJ databases">
        <authorList>
            <consortium name="DOE Joint Genome Institute"/>
            <person name="Ahrendt S."/>
            <person name="Riley R."/>
            <person name="Andreopoulos W."/>
            <person name="Labutti K."/>
            <person name="Pangilinan J."/>
            <person name="Ruiz-Duenas F.J."/>
            <person name="Barrasa J.M."/>
            <person name="Sanchez-Garcia M."/>
            <person name="Camarero S."/>
            <person name="Miyauchi S."/>
            <person name="Serrano A."/>
            <person name="Linde D."/>
            <person name="Babiker R."/>
            <person name="Drula E."/>
            <person name="Ayuso-Fernandez I."/>
            <person name="Pacheco R."/>
            <person name="Padilla G."/>
            <person name="Ferreira P."/>
            <person name="Barriuso J."/>
            <person name="Kellner H."/>
            <person name="Castanera R."/>
            <person name="Alfaro M."/>
            <person name="Ramirez L."/>
            <person name="Pisabarro A.G."/>
            <person name="Kuo A."/>
            <person name="Tritt A."/>
            <person name="Lipzen A."/>
            <person name="He G."/>
            <person name="Yan M."/>
            <person name="Ng V."/>
            <person name="Cullen D."/>
            <person name="Martin F."/>
            <person name="Rosso M.-N."/>
            <person name="Henrissat B."/>
            <person name="Hibbett D."/>
            <person name="Martinez A.T."/>
            <person name="Grigoriev I.V."/>
        </authorList>
    </citation>
    <scope>NUCLEOTIDE SEQUENCE</scope>
    <source>
        <strain evidence="8">CIRM-BRFM 674</strain>
    </source>
</reference>
<dbReference type="GO" id="GO:0003910">
    <property type="term" value="F:DNA ligase (ATP) activity"/>
    <property type="evidence" value="ECO:0007669"/>
    <property type="project" value="InterPro"/>
</dbReference>
<feature type="domain" description="ATP-dependent DNA ligase family profile" evidence="7">
    <location>
        <begin position="422"/>
        <end position="566"/>
    </location>
</feature>
<dbReference type="GO" id="GO:0006303">
    <property type="term" value="P:double-strand break repair via nonhomologous end joining"/>
    <property type="evidence" value="ECO:0007669"/>
    <property type="project" value="TreeGrafter"/>
</dbReference>
<keyword evidence="5" id="KW-0539">Nucleus</keyword>
<organism evidence="8 9">
    <name type="scientific">Pholiota conissans</name>
    <dbReference type="NCBI Taxonomy" id="109636"/>
    <lineage>
        <taxon>Eukaryota</taxon>
        <taxon>Fungi</taxon>
        <taxon>Dikarya</taxon>
        <taxon>Basidiomycota</taxon>
        <taxon>Agaricomycotina</taxon>
        <taxon>Agaricomycetes</taxon>
        <taxon>Agaricomycetidae</taxon>
        <taxon>Agaricales</taxon>
        <taxon>Agaricineae</taxon>
        <taxon>Strophariaceae</taxon>
        <taxon>Pholiota</taxon>
    </lineage>
</organism>
<dbReference type="PANTHER" id="PTHR45997">
    <property type="entry name" value="DNA LIGASE 4"/>
    <property type="match status" value="1"/>
</dbReference>
<protein>
    <recommendedName>
        <fullName evidence="7">ATP-dependent DNA ligase family profile domain-containing protein</fullName>
    </recommendedName>
</protein>
<dbReference type="Proteomes" id="UP000807469">
    <property type="component" value="Unassembled WGS sequence"/>
</dbReference>
<comment type="caution">
    <text evidence="8">The sequence shown here is derived from an EMBL/GenBank/DDBJ whole genome shotgun (WGS) entry which is preliminary data.</text>
</comment>
<evidence type="ECO:0000256" key="6">
    <source>
        <dbReference type="SAM" id="MobiDB-lite"/>
    </source>
</evidence>
<evidence type="ECO:0000313" key="9">
    <source>
        <dbReference type="Proteomes" id="UP000807469"/>
    </source>
</evidence>
<dbReference type="SUPFAM" id="SSF56091">
    <property type="entry name" value="DNA ligase/mRNA capping enzyme, catalytic domain"/>
    <property type="match status" value="1"/>
</dbReference>
<dbReference type="AlphaFoldDB" id="A0A9P5YP57"/>
<dbReference type="Gene3D" id="3.30.470.30">
    <property type="entry name" value="DNA ligase/mRNA capping enzyme"/>
    <property type="match status" value="1"/>
</dbReference>
<evidence type="ECO:0000259" key="7">
    <source>
        <dbReference type="PROSITE" id="PS50160"/>
    </source>
</evidence>
<dbReference type="GO" id="GO:0003677">
    <property type="term" value="F:DNA binding"/>
    <property type="evidence" value="ECO:0007669"/>
    <property type="project" value="InterPro"/>
</dbReference>
<dbReference type="InterPro" id="IPR012310">
    <property type="entry name" value="DNA_ligase_ATP-dep_cent"/>
</dbReference>
<dbReference type="GO" id="GO:0006297">
    <property type="term" value="P:nucleotide-excision repair, DNA gap filling"/>
    <property type="evidence" value="ECO:0007669"/>
    <property type="project" value="TreeGrafter"/>
</dbReference>